<dbReference type="InterPro" id="IPR003718">
    <property type="entry name" value="OsmC/Ohr_fam"/>
</dbReference>
<dbReference type="PANTHER" id="PTHR42830:SF1">
    <property type="entry name" value="OSMOTICALLY INDUCIBLE FAMILY PROTEIN"/>
    <property type="match status" value="1"/>
</dbReference>
<organism evidence="1 2">
    <name type="scientific">Salininema proteolyticum</name>
    <dbReference type="NCBI Taxonomy" id="1607685"/>
    <lineage>
        <taxon>Bacteria</taxon>
        <taxon>Bacillati</taxon>
        <taxon>Actinomycetota</taxon>
        <taxon>Actinomycetes</taxon>
        <taxon>Glycomycetales</taxon>
        <taxon>Glycomycetaceae</taxon>
        <taxon>Salininema</taxon>
    </lineage>
</organism>
<dbReference type="SUPFAM" id="SSF82784">
    <property type="entry name" value="OsmC-like"/>
    <property type="match status" value="1"/>
</dbReference>
<name>A0ABV8U2C3_9ACTN</name>
<evidence type="ECO:0000313" key="2">
    <source>
        <dbReference type="Proteomes" id="UP001595823"/>
    </source>
</evidence>
<dbReference type="InterPro" id="IPR052707">
    <property type="entry name" value="OsmC_Ohr_Peroxiredoxin"/>
</dbReference>
<dbReference type="Gene3D" id="3.30.300.20">
    <property type="match status" value="1"/>
</dbReference>
<keyword evidence="2" id="KW-1185">Reference proteome</keyword>
<dbReference type="Proteomes" id="UP001595823">
    <property type="component" value="Unassembled WGS sequence"/>
</dbReference>
<dbReference type="PANTHER" id="PTHR42830">
    <property type="entry name" value="OSMOTICALLY INDUCIBLE FAMILY PROTEIN"/>
    <property type="match status" value="1"/>
</dbReference>
<comment type="caution">
    <text evidence="1">The sequence shown here is derived from an EMBL/GenBank/DDBJ whole genome shotgun (WGS) entry which is preliminary data.</text>
</comment>
<proteinExistence type="predicted"/>
<dbReference type="NCBIfam" id="TIGR03562">
    <property type="entry name" value="osmo_induc_OsmC"/>
    <property type="match status" value="1"/>
</dbReference>
<protein>
    <submittedName>
        <fullName evidence="1">OsmC family peroxiredoxin</fullName>
    </submittedName>
</protein>
<sequence length="141" mass="14599">MPVIRNARTHWTGSLEDGGGKTAFVSSGLPDVDVTWASRANDPDGKTSPEELIAAAHATCYSMALSHGLTGAGFPPDSIDTQASVEFTPGTGITGITLVCEASVPRIDLDAFTDIADKTKDGCPVSQALKAVPISLEATLR</sequence>
<dbReference type="InterPro" id="IPR019904">
    <property type="entry name" value="Peroxiredoxin_OsmC"/>
</dbReference>
<dbReference type="InterPro" id="IPR015946">
    <property type="entry name" value="KH_dom-like_a/b"/>
</dbReference>
<dbReference type="RefSeq" id="WP_380623495.1">
    <property type="nucleotide sequence ID" value="NZ_JBHSDK010000026.1"/>
</dbReference>
<dbReference type="Pfam" id="PF02566">
    <property type="entry name" value="OsmC"/>
    <property type="match status" value="1"/>
</dbReference>
<dbReference type="EMBL" id="JBHSDK010000026">
    <property type="protein sequence ID" value="MFC4336997.1"/>
    <property type="molecule type" value="Genomic_DNA"/>
</dbReference>
<dbReference type="InterPro" id="IPR036102">
    <property type="entry name" value="OsmC/Ohrsf"/>
</dbReference>
<accession>A0ABV8U2C3</accession>
<evidence type="ECO:0000313" key="1">
    <source>
        <dbReference type="EMBL" id="MFC4336997.1"/>
    </source>
</evidence>
<reference evidence="2" key="1">
    <citation type="journal article" date="2019" name="Int. J. Syst. Evol. Microbiol.">
        <title>The Global Catalogue of Microorganisms (GCM) 10K type strain sequencing project: providing services to taxonomists for standard genome sequencing and annotation.</title>
        <authorList>
            <consortium name="The Broad Institute Genomics Platform"/>
            <consortium name="The Broad Institute Genome Sequencing Center for Infectious Disease"/>
            <person name="Wu L."/>
            <person name="Ma J."/>
        </authorList>
    </citation>
    <scope>NUCLEOTIDE SEQUENCE [LARGE SCALE GENOMIC DNA]</scope>
    <source>
        <strain evidence="2">IBRC-M 10908</strain>
    </source>
</reference>
<gene>
    <name evidence="1" type="ORF">ACFPET_17475</name>
</gene>